<keyword evidence="3" id="KW-1185">Reference proteome</keyword>
<reference evidence="2" key="1">
    <citation type="submission" date="2022-09" db="EMBL/GenBank/DDBJ databases">
        <authorList>
            <person name="Li D."/>
            <person name="Cheng J."/>
            <person name="Li Y."/>
        </authorList>
    </citation>
    <scope>NUCLEOTIDE SEQUENCE</scope>
    <source>
        <strain evidence="2">DL</strain>
    </source>
</reference>
<accession>A0ABY6FRE1</accession>
<dbReference type="Pfam" id="PF19827">
    <property type="entry name" value="DUF6308"/>
    <property type="match status" value="1"/>
</dbReference>
<protein>
    <submittedName>
        <fullName evidence="2">DUF6308 family protein</fullName>
    </submittedName>
</protein>
<dbReference type="RefSeq" id="WP_263127687.1">
    <property type="nucleotide sequence ID" value="NZ_CP106856.1"/>
</dbReference>
<evidence type="ECO:0000313" key="2">
    <source>
        <dbReference type="EMBL" id="UYB35776.1"/>
    </source>
</evidence>
<organism evidence="2 3">
    <name type="scientific">Arthrobacter koreensis</name>
    <dbReference type="NCBI Taxonomy" id="199136"/>
    <lineage>
        <taxon>Bacteria</taxon>
        <taxon>Bacillati</taxon>
        <taxon>Actinomycetota</taxon>
        <taxon>Actinomycetes</taxon>
        <taxon>Micrococcales</taxon>
        <taxon>Micrococcaceae</taxon>
        <taxon>Arthrobacter</taxon>
    </lineage>
</organism>
<feature type="region of interest" description="Disordered" evidence="1">
    <location>
        <begin position="35"/>
        <end position="54"/>
    </location>
</feature>
<sequence>MKLPEILDDGSVDQASQLLRDYYLAPSKATGDVRTGARYDDWGGGGDSPETRDSITGDDVIAALFLSIPFPGRAAIGILETHAEKVTQLLRGIPSDVELSDLNGDQFESVLGPDSASWHLWDLLRGKPDRKWGVGPTTASKLMARKRPHLIPIWDSVIKSQTGLNSSLTQWREWHTALTADGGKLASRLNEIQEHAQLSAPISRLRVMDVVLWMNGTDRGRNVPAPVEEDDA</sequence>
<dbReference type="InterPro" id="IPR046275">
    <property type="entry name" value="DUF6308"/>
</dbReference>
<evidence type="ECO:0000313" key="3">
    <source>
        <dbReference type="Proteomes" id="UP001063368"/>
    </source>
</evidence>
<name>A0ABY6FRE1_9MICC</name>
<dbReference type="EMBL" id="CP106856">
    <property type="protein sequence ID" value="UYB35776.1"/>
    <property type="molecule type" value="Genomic_DNA"/>
</dbReference>
<dbReference type="Proteomes" id="UP001063368">
    <property type="component" value="Chromosome"/>
</dbReference>
<gene>
    <name evidence="2" type="ORF">N9A08_14340</name>
</gene>
<proteinExistence type="predicted"/>
<evidence type="ECO:0000256" key="1">
    <source>
        <dbReference type="SAM" id="MobiDB-lite"/>
    </source>
</evidence>